<dbReference type="AlphaFoldDB" id="A0A6J4RRH8"/>
<feature type="compositionally biased region" description="Basic residues" evidence="1">
    <location>
        <begin position="26"/>
        <end position="40"/>
    </location>
</feature>
<feature type="non-terminal residue" evidence="2">
    <location>
        <position position="40"/>
    </location>
</feature>
<evidence type="ECO:0000256" key="1">
    <source>
        <dbReference type="SAM" id="MobiDB-lite"/>
    </source>
</evidence>
<gene>
    <name evidence="2" type="ORF">AVDCRST_MAG65-916</name>
</gene>
<proteinExistence type="predicted"/>
<name>A0A6J4RRH8_9ACTN</name>
<organism evidence="2">
    <name type="scientific">uncultured Solirubrobacteraceae bacterium</name>
    <dbReference type="NCBI Taxonomy" id="1162706"/>
    <lineage>
        <taxon>Bacteria</taxon>
        <taxon>Bacillati</taxon>
        <taxon>Actinomycetota</taxon>
        <taxon>Thermoleophilia</taxon>
        <taxon>Solirubrobacterales</taxon>
        <taxon>Solirubrobacteraceae</taxon>
        <taxon>environmental samples</taxon>
    </lineage>
</organism>
<sequence>WRRPVLLAVGASTKRDGTGSSGGAPRGRKSSARPVARTRP</sequence>
<reference evidence="2" key="1">
    <citation type="submission" date="2020-02" db="EMBL/GenBank/DDBJ databases">
        <authorList>
            <person name="Meier V. D."/>
        </authorList>
    </citation>
    <scope>NUCLEOTIDE SEQUENCE</scope>
    <source>
        <strain evidence="2">AVDCRST_MAG65</strain>
    </source>
</reference>
<feature type="region of interest" description="Disordered" evidence="1">
    <location>
        <begin position="1"/>
        <end position="40"/>
    </location>
</feature>
<dbReference type="EMBL" id="CADCVL010000153">
    <property type="protein sequence ID" value="CAA9473216.1"/>
    <property type="molecule type" value="Genomic_DNA"/>
</dbReference>
<evidence type="ECO:0000313" key="2">
    <source>
        <dbReference type="EMBL" id="CAA9473216.1"/>
    </source>
</evidence>
<feature type="non-terminal residue" evidence="2">
    <location>
        <position position="1"/>
    </location>
</feature>
<protein>
    <submittedName>
        <fullName evidence="2">Uncharacterized protein</fullName>
    </submittedName>
</protein>
<accession>A0A6J4RRH8</accession>